<protein>
    <submittedName>
        <fullName evidence="5">Calcineurin-like phosphoesterase</fullName>
    </submittedName>
</protein>
<name>A0A1V5SCH4_9BACT</name>
<evidence type="ECO:0000256" key="1">
    <source>
        <dbReference type="ARBA" id="ARBA00022729"/>
    </source>
</evidence>
<keyword evidence="3" id="KW-0812">Transmembrane</keyword>
<keyword evidence="3" id="KW-0472">Membrane</keyword>
<evidence type="ECO:0000256" key="2">
    <source>
        <dbReference type="SAM" id="MobiDB-lite"/>
    </source>
</evidence>
<dbReference type="InterPro" id="IPR039331">
    <property type="entry name" value="PAPs-like"/>
</dbReference>
<dbReference type="Proteomes" id="UP000485367">
    <property type="component" value="Unassembled WGS sequence"/>
</dbReference>
<feature type="region of interest" description="Disordered" evidence="2">
    <location>
        <begin position="44"/>
        <end position="135"/>
    </location>
</feature>
<dbReference type="InterPro" id="IPR004843">
    <property type="entry name" value="Calcineurin-like_PHP"/>
</dbReference>
<gene>
    <name evidence="5" type="ORF">BWY43_00701</name>
</gene>
<dbReference type="Gene3D" id="3.60.21.10">
    <property type="match status" value="1"/>
</dbReference>
<feature type="compositionally biased region" description="Polar residues" evidence="2">
    <location>
        <begin position="55"/>
        <end position="85"/>
    </location>
</feature>
<evidence type="ECO:0000259" key="4">
    <source>
        <dbReference type="Pfam" id="PF00149"/>
    </source>
</evidence>
<evidence type="ECO:0000313" key="5">
    <source>
        <dbReference type="EMBL" id="OQA52014.1"/>
    </source>
</evidence>
<dbReference type="PANTHER" id="PTHR22953:SF153">
    <property type="entry name" value="PURPLE ACID PHOSPHATASE"/>
    <property type="match status" value="1"/>
</dbReference>
<dbReference type="PANTHER" id="PTHR22953">
    <property type="entry name" value="ACID PHOSPHATASE RELATED"/>
    <property type="match status" value="1"/>
</dbReference>
<feature type="transmembrane region" description="Helical" evidence="3">
    <location>
        <begin position="21"/>
        <end position="39"/>
    </location>
</feature>
<feature type="domain" description="Calcineurin-like phosphoesterase" evidence="4">
    <location>
        <begin position="151"/>
        <end position="311"/>
    </location>
</feature>
<dbReference type="SUPFAM" id="SSF56300">
    <property type="entry name" value="Metallo-dependent phosphatases"/>
    <property type="match status" value="1"/>
</dbReference>
<sequence>MRYLLWAVKRELLGNVYRKIGVAYILVLVVSIFVLKISVSASPVDHPINLKNDRNTTSQMQSVQEADSSGETQQSAEKTRTTVANSKNSQSSSTSSGDSPSSEPSNQDSQDNSNDDDSNDSEPSHTPTSQPTTESASAYVAFYADSQSDTDEEDARHQKVVNKILSSGANPIFHGGDVMEDGTQNSLDRFNAVTSTLRATRSFYSVLGNNDRKIGDSSTPSQLFLDNFSFPNNERWYSINTGNLHMVFLDSAFCASCQSQIDWLVSDLQSSASQSRITGVIYHHPSFSSTLSSYLESNGVDFVIQGHEHVYRHTLSGGINYFVMPGGGSLGYALASIYPSKVAITFFNENGGAIDSASFNER</sequence>
<organism evidence="5">
    <name type="scientific">candidate division WS2 bacterium ADurb.Bin280</name>
    <dbReference type="NCBI Taxonomy" id="1852829"/>
    <lineage>
        <taxon>Bacteria</taxon>
        <taxon>candidate division WS2</taxon>
    </lineage>
</organism>
<proteinExistence type="predicted"/>
<dbReference type="InterPro" id="IPR029052">
    <property type="entry name" value="Metallo-depent_PP-like"/>
</dbReference>
<dbReference type="AlphaFoldDB" id="A0A1V5SCH4"/>
<keyword evidence="1" id="KW-0732">Signal</keyword>
<reference evidence="5" key="1">
    <citation type="submission" date="2017-02" db="EMBL/GenBank/DDBJ databases">
        <title>Delving into the versatile metabolic prowess of the omnipresent phylum Bacteroidetes.</title>
        <authorList>
            <person name="Nobu M.K."/>
            <person name="Mei R."/>
            <person name="Narihiro T."/>
            <person name="Kuroda K."/>
            <person name="Liu W.-T."/>
        </authorList>
    </citation>
    <scope>NUCLEOTIDE SEQUENCE</scope>
    <source>
        <strain evidence="5">ADurb.Bin280</strain>
    </source>
</reference>
<dbReference type="Pfam" id="PF00149">
    <property type="entry name" value="Metallophos"/>
    <property type="match status" value="1"/>
</dbReference>
<feature type="compositionally biased region" description="Polar residues" evidence="2">
    <location>
        <begin position="125"/>
        <end position="135"/>
    </location>
</feature>
<comment type="caution">
    <text evidence="5">The sequence shown here is derived from an EMBL/GenBank/DDBJ whole genome shotgun (WGS) entry which is preliminary data.</text>
</comment>
<evidence type="ECO:0000256" key="3">
    <source>
        <dbReference type="SAM" id="Phobius"/>
    </source>
</evidence>
<dbReference type="EMBL" id="MWBO01000052">
    <property type="protein sequence ID" value="OQA52014.1"/>
    <property type="molecule type" value="Genomic_DNA"/>
</dbReference>
<accession>A0A1V5SCH4</accession>
<feature type="compositionally biased region" description="Low complexity" evidence="2">
    <location>
        <begin position="86"/>
        <end position="112"/>
    </location>
</feature>
<dbReference type="GO" id="GO:0003993">
    <property type="term" value="F:acid phosphatase activity"/>
    <property type="evidence" value="ECO:0007669"/>
    <property type="project" value="InterPro"/>
</dbReference>
<keyword evidence="3" id="KW-1133">Transmembrane helix</keyword>